<protein>
    <submittedName>
        <fullName evidence="2">DUF2269 domain-containing protein</fullName>
    </submittedName>
    <submittedName>
        <fullName evidence="3">DUF2269 family protein</fullName>
    </submittedName>
</protein>
<feature type="transmembrane region" description="Helical" evidence="1">
    <location>
        <begin position="82"/>
        <end position="101"/>
    </location>
</feature>
<proteinExistence type="predicted"/>
<evidence type="ECO:0000256" key="1">
    <source>
        <dbReference type="SAM" id="Phobius"/>
    </source>
</evidence>
<organism evidence="2 5">
    <name type="scientific">Stutzerimonas nitrititolerans</name>
    <dbReference type="NCBI Taxonomy" id="2482751"/>
    <lineage>
        <taxon>Bacteria</taxon>
        <taxon>Pseudomonadati</taxon>
        <taxon>Pseudomonadota</taxon>
        <taxon>Gammaproteobacteria</taxon>
        <taxon>Pseudomonadales</taxon>
        <taxon>Pseudomonadaceae</taxon>
        <taxon>Stutzerimonas</taxon>
    </lineage>
</organism>
<feature type="transmembrane region" description="Helical" evidence="1">
    <location>
        <begin position="12"/>
        <end position="30"/>
    </location>
</feature>
<gene>
    <name evidence="3" type="ORF">EA795_01570</name>
    <name evidence="2" type="ORF">NJF43_16145</name>
</gene>
<dbReference type="RefSeq" id="WP_014854364.1">
    <property type="nucleotide sequence ID" value="NZ_DALZRK010000002.1"/>
</dbReference>
<name>A0AA41WIV5_9GAMM</name>
<evidence type="ECO:0000313" key="4">
    <source>
        <dbReference type="Proteomes" id="UP000269134"/>
    </source>
</evidence>
<evidence type="ECO:0000313" key="2">
    <source>
        <dbReference type="EMBL" id="MCO7546291.1"/>
    </source>
</evidence>
<evidence type="ECO:0000313" key="5">
    <source>
        <dbReference type="Proteomes" id="UP001165292"/>
    </source>
</evidence>
<comment type="caution">
    <text evidence="2">The sequence shown here is derived from an EMBL/GenBank/DDBJ whole genome shotgun (WGS) entry which is preliminary data.</text>
</comment>
<reference evidence="3 4" key="1">
    <citation type="submission" date="2018-10" db="EMBL/GenBank/DDBJ databases">
        <title>Pseudomonas sp. GL14 genome.</title>
        <authorList>
            <person name="Peng J."/>
            <person name="Liu Z.-P."/>
        </authorList>
    </citation>
    <scope>NUCLEOTIDE SEQUENCE [LARGE SCALE GENOMIC DNA]</scope>
    <source>
        <strain evidence="3 4">GL14</strain>
    </source>
</reference>
<dbReference type="Pfam" id="PF10027">
    <property type="entry name" value="DUF2269"/>
    <property type="match status" value="1"/>
</dbReference>
<dbReference type="Proteomes" id="UP001165292">
    <property type="component" value="Unassembled WGS sequence"/>
</dbReference>
<reference evidence="2" key="2">
    <citation type="submission" date="2022-06" db="EMBL/GenBank/DDBJ databases">
        <title>Detection of beta-lactamases in bacteria of animal origin.</title>
        <authorList>
            <person name="Mlynarcik P."/>
            <person name="Zdarska V."/>
            <person name="Chudobova H."/>
            <person name="Prochazkova P."/>
            <person name="Hricova K."/>
            <person name="Mezerova K."/>
            <person name="Bardon J."/>
            <person name="Dolejska M."/>
            <person name="Sukkar I."/>
            <person name="Kolar M."/>
        </authorList>
    </citation>
    <scope>NUCLEOTIDE SEQUENCE</scope>
    <source>
        <strain evidence="2">S 300-3</strain>
    </source>
</reference>
<keyword evidence="1" id="KW-1133">Transmembrane helix</keyword>
<dbReference type="EMBL" id="RFFL01000001">
    <property type="protein sequence ID" value="RMI03175.1"/>
    <property type="molecule type" value="Genomic_DNA"/>
</dbReference>
<sequence length="146" mass="15991">MEHYQLLNITHAALAILLTLGLIAHIVILWKAWRRADAAVLQQKLRRTRMISLPLLALLALLLPLSGWWLAHLAGWPLGQLWLLASSVLFLVLVPLGLLLGGRLRAWQGLGEAPAPARLPRFALAYAGLILLILVVIMGLMGAKPV</sequence>
<keyword evidence="1" id="KW-0472">Membrane</keyword>
<feature type="transmembrane region" description="Helical" evidence="1">
    <location>
        <begin position="122"/>
        <end position="143"/>
    </location>
</feature>
<dbReference type="Proteomes" id="UP000269134">
    <property type="component" value="Unassembled WGS sequence"/>
</dbReference>
<keyword evidence="1" id="KW-0812">Transmembrane</keyword>
<dbReference type="GeneID" id="84607719"/>
<feature type="transmembrane region" description="Helical" evidence="1">
    <location>
        <begin position="51"/>
        <end position="70"/>
    </location>
</feature>
<dbReference type="AlphaFoldDB" id="A0AA41WIV5"/>
<evidence type="ECO:0000313" key="3">
    <source>
        <dbReference type="EMBL" id="RMI03175.1"/>
    </source>
</evidence>
<keyword evidence="4" id="KW-1185">Reference proteome</keyword>
<dbReference type="EMBL" id="JAMYBS010000022">
    <property type="protein sequence ID" value="MCO7546291.1"/>
    <property type="molecule type" value="Genomic_DNA"/>
</dbReference>
<accession>A0AA41WIV5</accession>
<dbReference type="InterPro" id="IPR018729">
    <property type="entry name" value="DUF2269_transmembrane"/>
</dbReference>